<gene>
    <name evidence="4" type="ORF">Agub_g7050</name>
</gene>
<accession>A0AAD3DPH3</accession>
<dbReference type="GO" id="GO:0045454">
    <property type="term" value="P:cell redox homeostasis"/>
    <property type="evidence" value="ECO:0007669"/>
    <property type="project" value="TreeGrafter"/>
</dbReference>
<keyword evidence="5" id="KW-1185">Reference proteome</keyword>
<dbReference type="Pfam" id="PF00085">
    <property type="entry name" value="Thioredoxin"/>
    <property type="match status" value="1"/>
</dbReference>
<sequence length="255" mass="28127">MNVLQKRSRSVCSAGSTGTRRTICFARPSTATLGATSQCVLVAGPSSSRRNPDVAQQWAWGVRQDHPARLVCRAGERAAGSEPWWAKDNPSNMKDINSIQELVDALAEAGDRLVVVEFYAQWCNACRALFPKICKIMADNPNVLFYKVNFDDNRDACRTLGVKVLPYFHFYRGAEGRVAAFSCTISKLFMFREALENFSSPFCSLEPSPGLKEFPSLVPQRQQQGQGQQGRQDSGEEADSEADMHPLADTPTVVG</sequence>
<comment type="similarity">
    <text evidence="1">Belongs to the thioredoxin family.</text>
</comment>
<dbReference type="AlphaFoldDB" id="A0AAD3DPH3"/>
<dbReference type="InterPro" id="IPR036249">
    <property type="entry name" value="Thioredoxin-like_sf"/>
</dbReference>
<feature type="domain" description="Thioredoxin" evidence="3">
    <location>
        <begin position="72"/>
        <end position="200"/>
    </location>
</feature>
<evidence type="ECO:0000259" key="3">
    <source>
        <dbReference type="PROSITE" id="PS51352"/>
    </source>
</evidence>
<evidence type="ECO:0000256" key="2">
    <source>
        <dbReference type="SAM" id="MobiDB-lite"/>
    </source>
</evidence>
<reference evidence="4 5" key="1">
    <citation type="journal article" date="2021" name="Sci. Rep.">
        <title>Genome sequencing of the multicellular alga Astrephomene provides insights into convergent evolution of germ-soma differentiation.</title>
        <authorList>
            <person name="Yamashita S."/>
            <person name="Yamamoto K."/>
            <person name="Matsuzaki R."/>
            <person name="Suzuki S."/>
            <person name="Yamaguchi H."/>
            <person name="Hirooka S."/>
            <person name="Minakuchi Y."/>
            <person name="Miyagishima S."/>
            <person name="Kawachi M."/>
            <person name="Toyoda A."/>
            <person name="Nozaki H."/>
        </authorList>
    </citation>
    <scope>NUCLEOTIDE SEQUENCE [LARGE SCALE GENOMIC DNA]</scope>
    <source>
        <strain evidence="4 5">NIES-4017</strain>
    </source>
</reference>
<feature type="region of interest" description="Disordered" evidence="2">
    <location>
        <begin position="211"/>
        <end position="255"/>
    </location>
</feature>
<evidence type="ECO:0000313" key="5">
    <source>
        <dbReference type="Proteomes" id="UP001054857"/>
    </source>
</evidence>
<comment type="caution">
    <text evidence="4">The sequence shown here is derived from an EMBL/GenBank/DDBJ whole genome shotgun (WGS) entry which is preliminary data.</text>
</comment>
<organism evidence="4 5">
    <name type="scientific">Astrephomene gubernaculifera</name>
    <dbReference type="NCBI Taxonomy" id="47775"/>
    <lineage>
        <taxon>Eukaryota</taxon>
        <taxon>Viridiplantae</taxon>
        <taxon>Chlorophyta</taxon>
        <taxon>core chlorophytes</taxon>
        <taxon>Chlorophyceae</taxon>
        <taxon>CS clade</taxon>
        <taxon>Chlamydomonadales</taxon>
        <taxon>Astrephomenaceae</taxon>
        <taxon>Astrephomene</taxon>
    </lineage>
</organism>
<dbReference type="PANTHER" id="PTHR43601">
    <property type="entry name" value="THIOREDOXIN, MITOCHONDRIAL"/>
    <property type="match status" value="1"/>
</dbReference>
<dbReference type="Gene3D" id="3.40.30.10">
    <property type="entry name" value="Glutaredoxin"/>
    <property type="match status" value="1"/>
</dbReference>
<name>A0AAD3DPH3_9CHLO</name>
<dbReference type="PANTHER" id="PTHR43601:SF32">
    <property type="entry name" value="THIOREDOXIN-LIKE 2-2, CHLOROPLASTIC"/>
    <property type="match status" value="1"/>
</dbReference>
<evidence type="ECO:0000313" key="4">
    <source>
        <dbReference type="EMBL" id="GFR45641.1"/>
    </source>
</evidence>
<protein>
    <recommendedName>
        <fullName evidence="3">Thioredoxin domain-containing protein</fullName>
    </recommendedName>
</protein>
<dbReference type="Proteomes" id="UP001054857">
    <property type="component" value="Unassembled WGS sequence"/>
</dbReference>
<dbReference type="InterPro" id="IPR013766">
    <property type="entry name" value="Thioredoxin_domain"/>
</dbReference>
<evidence type="ECO:0000256" key="1">
    <source>
        <dbReference type="ARBA" id="ARBA00008987"/>
    </source>
</evidence>
<proteinExistence type="inferred from homology"/>
<feature type="compositionally biased region" description="Low complexity" evidence="2">
    <location>
        <begin position="220"/>
        <end position="232"/>
    </location>
</feature>
<dbReference type="SUPFAM" id="SSF52833">
    <property type="entry name" value="Thioredoxin-like"/>
    <property type="match status" value="1"/>
</dbReference>
<dbReference type="PROSITE" id="PS51352">
    <property type="entry name" value="THIOREDOXIN_2"/>
    <property type="match status" value="1"/>
</dbReference>
<dbReference type="EMBL" id="BMAR01000010">
    <property type="protein sequence ID" value="GFR45641.1"/>
    <property type="molecule type" value="Genomic_DNA"/>
</dbReference>
<dbReference type="CDD" id="cd02947">
    <property type="entry name" value="TRX_family"/>
    <property type="match status" value="1"/>
</dbReference>